<dbReference type="InterPro" id="IPR036397">
    <property type="entry name" value="RNaseH_sf"/>
</dbReference>
<dbReference type="OrthoDB" id="6773745at2759"/>
<proteinExistence type="predicted"/>
<dbReference type="Proteomes" id="UP000591131">
    <property type="component" value="Unassembled WGS sequence"/>
</dbReference>
<dbReference type="GO" id="GO:0003676">
    <property type="term" value="F:nucleic acid binding"/>
    <property type="evidence" value="ECO:0007669"/>
    <property type="project" value="InterPro"/>
</dbReference>
<dbReference type="PANTHER" id="PTHR37984:SF5">
    <property type="entry name" value="PROTEIN NYNRIN-LIKE"/>
    <property type="match status" value="1"/>
</dbReference>
<evidence type="ECO:0000313" key="1">
    <source>
        <dbReference type="EMBL" id="KAF4646436.1"/>
    </source>
</evidence>
<protein>
    <recommendedName>
        <fullName evidence="3">Integrase catalytic domain-containing protein</fullName>
    </recommendedName>
</protein>
<reference evidence="1 2" key="1">
    <citation type="submission" date="2020-04" db="EMBL/GenBank/DDBJ databases">
        <title>Perkinsus chesapeaki whole genome sequence.</title>
        <authorList>
            <person name="Bogema D.R."/>
        </authorList>
    </citation>
    <scope>NUCLEOTIDE SEQUENCE [LARGE SCALE GENOMIC DNA]</scope>
    <source>
        <strain evidence="1">ATCC PRA-425</strain>
    </source>
</reference>
<dbReference type="PANTHER" id="PTHR37984">
    <property type="entry name" value="PROTEIN CBG26694"/>
    <property type="match status" value="1"/>
</dbReference>
<feature type="non-terminal residue" evidence="1">
    <location>
        <position position="158"/>
    </location>
</feature>
<dbReference type="EMBL" id="JAAPAO010003473">
    <property type="protein sequence ID" value="KAF4646436.1"/>
    <property type="molecule type" value="Genomic_DNA"/>
</dbReference>
<feature type="non-terminal residue" evidence="1">
    <location>
        <position position="1"/>
    </location>
</feature>
<keyword evidence="2" id="KW-1185">Reference proteome</keyword>
<dbReference type="InterPro" id="IPR012337">
    <property type="entry name" value="RNaseH-like_sf"/>
</dbReference>
<comment type="caution">
    <text evidence="1">The sequence shown here is derived from an EMBL/GenBank/DDBJ whole genome shotgun (WGS) entry which is preliminary data.</text>
</comment>
<sequence>KDYWRDGMYKLVRLTLSSCIPCLKARATRQHNYLVTRVQTLLTEGLWQIVGVDLAGPYGRSTSTTTTPVDDFEKNHYLLLVHDYVSGFTVARPLRDSKSTTVAASLDNVFLEHGSPAVLLTDHDRTILSGKAVKTTLARHGTKHYMLPSYAYYLGFWE</sequence>
<dbReference type="InterPro" id="IPR050951">
    <property type="entry name" value="Retrovirus_Pol_polyprotein"/>
</dbReference>
<dbReference type="SUPFAM" id="SSF53098">
    <property type="entry name" value="Ribonuclease H-like"/>
    <property type="match status" value="1"/>
</dbReference>
<dbReference type="AlphaFoldDB" id="A0A7J6KIT9"/>
<name>A0A7J6KIT9_PERCH</name>
<accession>A0A7J6KIT9</accession>
<organism evidence="1 2">
    <name type="scientific">Perkinsus chesapeaki</name>
    <name type="common">Clam parasite</name>
    <name type="synonym">Perkinsus andrewsi</name>
    <dbReference type="NCBI Taxonomy" id="330153"/>
    <lineage>
        <taxon>Eukaryota</taxon>
        <taxon>Sar</taxon>
        <taxon>Alveolata</taxon>
        <taxon>Perkinsozoa</taxon>
        <taxon>Perkinsea</taxon>
        <taxon>Perkinsida</taxon>
        <taxon>Perkinsidae</taxon>
        <taxon>Perkinsus</taxon>
    </lineage>
</organism>
<dbReference type="Gene3D" id="3.30.420.10">
    <property type="entry name" value="Ribonuclease H-like superfamily/Ribonuclease H"/>
    <property type="match status" value="1"/>
</dbReference>
<evidence type="ECO:0000313" key="2">
    <source>
        <dbReference type="Proteomes" id="UP000591131"/>
    </source>
</evidence>
<evidence type="ECO:0008006" key="3">
    <source>
        <dbReference type="Google" id="ProtNLM"/>
    </source>
</evidence>
<gene>
    <name evidence="1" type="ORF">FOL47_006261</name>
</gene>